<feature type="compositionally biased region" description="Pro residues" evidence="7">
    <location>
        <begin position="1024"/>
        <end position="1052"/>
    </location>
</feature>
<organism evidence="14 15">
    <name type="scientific">Macrolepiota fuliginosa MF-IS2</name>
    <dbReference type="NCBI Taxonomy" id="1400762"/>
    <lineage>
        <taxon>Eukaryota</taxon>
        <taxon>Fungi</taxon>
        <taxon>Dikarya</taxon>
        <taxon>Basidiomycota</taxon>
        <taxon>Agaricomycotina</taxon>
        <taxon>Agaricomycetes</taxon>
        <taxon>Agaricomycetidae</taxon>
        <taxon>Agaricales</taxon>
        <taxon>Agaricineae</taxon>
        <taxon>Agaricaceae</taxon>
        <taxon>Macrolepiota</taxon>
    </lineage>
</organism>
<feature type="compositionally biased region" description="Low complexity" evidence="7">
    <location>
        <begin position="1338"/>
        <end position="1352"/>
    </location>
</feature>
<dbReference type="PANTHER" id="PTHR46006">
    <property type="entry name" value="RHO GUANINE NUCLEOTIDE EXCHANGE FACTOR AT 64C, ISOFORM A"/>
    <property type="match status" value="1"/>
</dbReference>
<comment type="caution">
    <text evidence="14">The sequence shown here is derived from an EMBL/GenBank/DDBJ whole genome shotgun (WGS) entry which is preliminary data.</text>
</comment>
<dbReference type="PROSITE" id="PS00741">
    <property type="entry name" value="DH_1"/>
    <property type="match status" value="1"/>
</dbReference>
<feature type="region of interest" description="Disordered" evidence="7">
    <location>
        <begin position="342"/>
        <end position="419"/>
    </location>
</feature>
<dbReference type="SMART" id="SM00233">
    <property type="entry name" value="PH"/>
    <property type="match status" value="1"/>
</dbReference>
<evidence type="ECO:0000256" key="4">
    <source>
        <dbReference type="ARBA" id="ARBA00022443"/>
    </source>
</evidence>
<dbReference type="GO" id="GO:0035025">
    <property type="term" value="P:positive regulation of Rho protein signal transduction"/>
    <property type="evidence" value="ECO:0007669"/>
    <property type="project" value="TreeGrafter"/>
</dbReference>
<dbReference type="InterPro" id="IPR002048">
    <property type="entry name" value="EF_hand_dom"/>
</dbReference>
<evidence type="ECO:0000256" key="5">
    <source>
        <dbReference type="ARBA" id="ARBA00022490"/>
    </source>
</evidence>
<dbReference type="PROSITE" id="PS50031">
    <property type="entry name" value="EH"/>
    <property type="match status" value="1"/>
</dbReference>
<dbReference type="InterPro" id="IPR003124">
    <property type="entry name" value="WH2_dom"/>
</dbReference>
<feature type="region of interest" description="Disordered" evidence="7">
    <location>
        <begin position="1107"/>
        <end position="1126"/>
    </location>
</feature>
<evidence type="ECO:0000259" key="11">
    <source>
        <dbReference type="PROSITE" id="PS50031"/>
    </source>
</evidence>
<comment type="subcellular location">
    <subcellularLocation>
        <location evidence="1">Cytoplasm</location>
    </subcellularLocation>
</comment>
<dbReference type="PROSITE" id="PS50003">
    <property type="entry name" value="PH_DOMAIN"/>
    <property type="match status" value="1"/>
</dbReference>
<protein>
    <recommendedName>
        <fullName evidence="2">Actin cytoskeleton-regulatory complex protein PAN1</fullName>
    </recommendedName>
    <alternativeName>
        <fullName evidence="3">Actin cytoskeleton-regulatory complex protein pan1</fullName>
    </alternativeName>
</protein>
<dbReference type="GO" id="GO:0003779">
    <property type="term" value="F:actin binding"/>
    <property type="evidence" value="ECO:0007669"/>
    <property type="project" value="InterPro"/>
</dbReference>
<dbReference type="GO" id="GO:0005737">
    <property type="term" value="C:cytoplasm"/>
    <property type="evidence" value="ECO:0007669"/>
    <property type="project" value="UniProtKB-SubCell"/>
</dbReference>
<feature type="compositionally biased region" description="Basic and acidic residues" evidence="7">
    <location>
        <begin position="374"/>
        <end position="386"/>
    </location>
</feature>
<dbReference type="PROSITE" id="PS50222">
    <property type="entry name" value="EF_HAND_2"/>
    <property type="match status" value="1"/>
</dbReference>
<dbReference type="SMART" id="SM00325">
    <property type="entry name" value="RhoGEF"/>
    <property type="match status" value="1"/>
</dbReference>
<dbReference type="InterPro" id="IPR011992">
    <property type="entry name" value="EF-hand-dom_pair"/>
</dbReference>
<feature type="compositionally biased region" description="Pro residues" evidence="7">
    <location>
        <begin position="770"/>
        <end position="784"/>
    </location>
</feature>
<dbReference type="InterPro" id="IPR051480">
    <property type="entry name" value="Endocytic_GEF_Adapter"/>
</dbReference>
<dbReference type="SMART" id="SM00027">
    <property type="entry name" value="EH"/>
    <property type="match status" value="1"/>
</dbReference>
<feature type="domain" description="EH" evidence="11">
    <location>
        <begin position="240"/>
        <end position="329"/>
    </location>
</feature>
<evidence type="ECO:0000256" key="6">
    <source>
        <dbReference type="PROSITE-ProRule" id="PRU00192"/>
    </source>
</evidence>
<dbReference type="EMBL" id="MU151212">
    <property type="protein sequence ID" value="KAF9447161.1"/>
    <property type="molecule type" value="Genomic_DNA"/>
</dbReference>
<feature type="compositionally biased region" description="Low complexity" evidence="7">
    <location>
        <begin position="23"/>
        <end position="55"/>
    </location>
</feature>
<dbReference type="InterPro" id="IPR001452">
    <property type="entry name" value="SH3_domain"/>
</dbReference>
<dbReference type="Gene3D" id="1.10.238.10">
    <property type="entry name" value="EF-hand"/>
    <property type="match status" value="1"/>
</dbReference>
<feature type="compositionally biased region" description="Acidic residues" evidence="7">
    <location>
        <begin position="1372"/>
        <end position="1382"/>
    </location>
</feature>
<feature type="domain" description="PH" evidence="9">
    <location>
        <begin position="1972"/>
        <end position="2066"/>
    </location>
</feature>
<accession>A0A9P5XC80</accession>
<dbReference type="SUPFAM" id="SSF50044">
    <property type="entry name" value="SH3-domain"/>
    <property type="match status" value="2"/>
</dbReference>
<feature type="domain" description="SH3" evidence="8">
    <location>
        <begin position="1251"/>
        <end position="1310"/>
    </location>
</feature>
<feature type="region of interest" description="Disordered" evidence="7">
    <location>
        <begin position="1433"/>
        <end position="1572"/>
    </location>
</feature>
<feature type="compositionally biased region" description="Low complexity" evidence="7">
    <location>
        <begin position="871"/>
        <end position="884"/>
    </location>
</feature>
<feature type="compositionally biased region" description="Pro residues" evidence="7">
    <location>
        <begin position="109"/>
        <end position="121"/>
    </location>
</feature>
<evidence type="ECO:0000256" key="1">
    <source>
        <dbReference type="ARBA" id="ARBA00004496"/>
    </source>
</evidence>
<dbReference type="PANTHER" id="PTHR46006:SF6">
    <property type="entry name" value="INTERSECTIN-2 ISOFORM X1"/>
    <property type="match status" value="1"/>
</dbReference>
<evidence type="ECO:0000259" key="13">
    <source>
        <dbReference type="PROSITE" id="PS51082"/>
    </source>
</evidence>
<dbReference type="Pfam" id="PF14604">
    <property type="entry name" value="SH3_9"/>
    <property type="match status" value="1"/>
</dbReference>
<dbReference type="Gene3D" id="1.20.900.10">
    <property type="entry name" value="Dbl homology (DH) domain"/>
    <property type="match status" value="1"/>
</dbReference>
<dbReference type="SUPFAM" id="SSF48065">
    <property type="entry name" value="DBL homology domain (DH-domain)"/>
    <property type="match status" value="1"/>
</dbReference>
<dbReference type="CDD" id="cd00052">
    <property type="entry name" value="EH"/>
    <property type="match status" value="1"/>
</dbReference>
<keyword evidence="4 6" id="KW-0728">SH3 domain</keyword>
<feature type="region of interest" description="Disordered" evidence="7">
    <location>
        <begin position="1"/>
        <end position="122"/>
    </location>
</feature>
<feature type="compositionally biased region" description="Low complexity" evidence="7">
    <location>
        <begin position="62"/>
        <end position="82"/>
    </location>
</feature>
<feature type="compositionally biased region" description="Basic and acidic residues" evidence="7">
    <location>
        <begin position="633"/>
        <end position="647"/>
    </location>
</feature>
<feature type="compositionally biased region" description="Polar residues" evidence="7">
    <location>
        <begin position="945"/>
        <end position="954"/>
    </location>
</feature>
<feature type="region of interest" description="Disordered" evidence="7">
    <location>
        <begin position="1334"/>
        <end position="1407"/>
    </location>
</feature>
<dbReference type="Gene3D" id="2.30.30.40">
    <property type="entry name" value="SH3 Domains"/>
    <property type="match status" value="2"/>
</dbReference>
<feature type="compositionally biased region" description="Low complexity" evidence="7">
    <location>
        <begin position="898"/>
        <end position="911"/>
    </location>
</feature>
<feature type="compositionally biased region" description="Low complexity" evidence="7">
    <location>
        <begin position="364"/>
        <end position="373"/>
    </location>
</feature>
<evidence type="ECO:0000259" key="10">
    <source>
        <dbReference type="PROSITE" id="PS50010"/>
    </source>
</evidence>
<feature type="compositionally biased region" description="Polar residues" evidence="7">
    <location>
        <begin position="348"/>
        <end position="359"/>
    </location>
</feature>
<dbReference type="Pfam" id="PF00621">
    <property type="entry name" value="RhoGEF"/>
    <property type="match status" value="1"/>
</dbReference>
<feature type="domain" description="WH2" evidence="13">
    <location>
        <begin position="1062"/>
        <end position="1079"/>
    </location>
</feature>
<name>A0A9P5XC80_9AGAR</name>
<feature type="compositionally biased region" description="Acidic residues" evidence="7">
    <location>
        <begin position="956"/>
        <end position="978"/>
    </location>
</feature>
<dbReference type="GO" id="GO:0005085">
    <property type="term" value="F:guanyl-nucleotide exchange factor activity"/>
    <property type="evidence" value="ECO:0007669"/>
    <property type="project" value="InterPro"/>
</dbReference>
<feature type="compositionally biased region" description="Basic and acidic residues" evidence="7">
    <location>
        <begin position="670"/>
        <end position="709"/>
    </location>
</feature>
<feature type="compositionally biased region" description="Low complexity" evidence="7">
    <location>
        <begin position="1501"/>
        <end position="1516"/>
    </location>
</feature>
<dbReference type="Pfam" id="PF02205">
    <property type="entry name" value="WH2"/>
    <property type="match status" value="1"/>
</dbReference>
<feature type="compositionally biased region" description="Pro residues" evidence="7">
    <location>
        <begin position="923"/>
        <end position="943"/>
    </location>
</feature>
<dbReference type="SMART" id="SM00326">
    <property type="entry name" value="SH3"/>
    <property type="match status" value="2"/>
</dbReference>
<gene>
    <name evidence="14" type="ORF">P691DRAFT_707243</name>
</gene>
<feature type="region of interest" description="Disordered" evidence="7">
    <location>
        <begin position="507"/>
        <end position="1057"/>
    </location>
</feature>
<dbReference type="InterPro" id="IPR036028">
    <property type="entry name" value="SH3-like_dom_sf"/>
</dbReference>
<dbReference type="InterPro" id="IPR011993">
    <property type="entry name" value="PH-like_dom_sf"/>
</dbReference>
<dbReference type="PROSITE" id="PS50002">
    <property type="entry name" value="SH3"/>
    <property type="match status" value="1"/>
</dbReference>
<dbReference type="Gene3D" id="2.30.29.30">
    <property type="entry name" value="Pleckstrin-homology domain (PH domain)/Phosphotyrosine-binding domain (PTB)"/>
    <property type="match status" value="1"/>
</dbReference>
<feature type="region of interest" description="Disordered" evidence="7">
    <location>
        <begin position="1709"/>
        <end position="1728"/>
    </location>
</feature>
<feature type="compositionally biased region" description="Low complexity" evidence="7">
    <location>
        <begin position="753"/>
        <end position="769"/>
    </location>
</feature>
<sequence length="2079" mass="227699">MAQWGQGQPGFQYPMQTGFPGANPQFQQPQFQQQNPQFQQQLPQFQQPQFQQPQNIGGGLAPQQTGFPGQRPGQFQQPQQTGFPGGGSGFLQPQATGFPGTNFQQQQQQPPPVPSAPPVPQIPSQFVQRTQTHTFLNAPPQQPNRLMTTSPGYGGGLAPQQTGFPGTTPLIAQPTGIIDPRLRLMTNTFMPMNTSAPYTAGGAPQLAPQQGNLQQSFIQHNQAKQGNAVQQIPWALTKAEKKQYNSLFRTWDAQNTGFISGPTALEVFGASGLPKDDLARIWTLADRDDRGKLNIAEFHVAMALIYRRLNGTPIPDTLPEELIPPSARDLDSSVDMLKDLLKNETRSRSPSSMNDPTSRLKNRSFVSSSPSFESGRDATIYKHADDEPAGIYKPRSRHVNRDDVRSRREDDSPAADLTEMKRQLENTAKMLDKQSEADATRTAEDEALDREMEDLRYRVRRVQDDLDYVSRGPRSAAKDQEKRKLEREMLNLMHERIPEVERKIKMRDERKEMEKRQWTRDRDRANERFGRFDAKEDSYSSRRYDEYERPYSRGYDRDDRDSRRDRSRDRYDDRERERERDRERDRDREREREREAERPRSPPAKARSPAALSVPAAPVQPSSSPAPNLKGMSSEERQAYMKAEAQRRIQARMAALGVTPTASPTLDSGVEDRLQQEKREAEEKAKAAEKQAEERERSRRERLESEKAAKSPASPAPAVPTPTTTATAAPPVPTPRAVPAPAKRAPAPPPPIRRGAAPVPLAPRAAPAPRANPAPAPPPAPPAVPEVDPEEERLRAREEALQKQREAREARRRQLEEEEERERLEEERYQAKLKALKTRQAAPLREPSPPPAPVAPAVQSSPVPPAPAPPVAAAAPVIPSPAASEKSTNPFSRLLKEGGSAAPAASNGSASTNPWSKPVASPVAPPRSPNFAPPAPSKSPAPPSVKTSYHTASFANDDDDWDDINEKEDDDDSSEDEYDKSRAKRANIAEQLFGRPQSAGPPSARGSGPSSPAPFSAVSAPAATPAPPAPAPPPAPPTPSAPPAPVAPPAPFAPAASAASGDRGALLMSIQGGMRLKPTKTVDKSGPAISGRIIGDNSIPAHINASTRPISPPAVPEPEPVEPVHPKMDHRQSVDWFTSRAADAGVPQMTTLPATAEVDEEELYRAPPPVVQVDEPSVDAGPDSLADIDKATEHRVRSLFAFTGEGPDDLSFTENVVIIANPSKSGSEWWYGKNVSTGKSGLFPKTYIEIIRPSKAKALYDYAGGNPDELSFGEGETLSIVDRGEEEWWKAEKEGLVYIVPASYLEVVEGTGVIQQKAKPLAKLDLSVLGPVIPPTNSPSTASMTSSTTQTSGDARDVGHLTLTEPGSAVDTDLDSDSDSDSGSDYLSFQESDDDEETKEEKEARERERRMVLEAAGLIVQIGERVKPPPELVRARSLRRTEGGKGKSRDISEVTIGPDDSATFNGEDEQEKKKRRPPPAIPITPSSSIQPADTAVSEPITTTTSSAAGPSSGTLPSMPPRRRQNKRSVSSVSSMKDLPPIPHGRRGQGDKGSTSVPASPANRSSDPDEHAKRLDDAFERYESFRNANLGGANRLSVVSATSTDTSSLYPPSSPATTMSMTTIASKESGEGPGYHHHHHHHSWSDLSAHLHGLHPGSGQGKGEELPAGMPNNSGSRYGQFLQFLSMSRSKTPEGGSGRKLVISGPIAMHTTGEGESVSSRVGDTRSESPAFGSSWASLVDKTALEGIPVNERKRQEAIFELISTEAAYVRDVQLIVEVFYSSMLSLLSQKEITVVFANIEDILLTNTAFMSSLEVRQKDCRLYVDKIGDILLKHIPSMGVYLEYCVNQSTAIKVLKSLRDTNPDLAIHLQRIRDTESSVRNLDLSSYLLSPMQRITRYPLLIKQILQYTESGGEHQAIKKSQDISEKLLDHINETIREQEGREKLKKVSENLWIGQGRLDLTAPTRHMGTRNLLKEGPLIKTKSGRKIYAFLCSDILVLTDEAMKTLYRMPIPLAYAQVKEIPSGRDDVIFQISQPYPRGGDSILLKGTSAKDTMGWIRAVQHAVRKCRRAAEKASGRR</sequence>
<evidence type="ECO:0000256" key="3">
    <source>
        <dbReference type="ARBA" id="ARBA00020728"/>
    </source>
</evidence>
<keyword evidence="15" id="KW-1185">Reference proteome</keyword>
<dbReference type="Pfam" id="PF00018">
    <property type="entry name" value="SH3_1"/>
    <property type="match status" value="1"/>
</dbReference>
<keyword evidence="5" id="KW-0963">Cytoplasm</keyword>
<feature type="compositionally biased region" description="Basic and acidic residues" evidence="7">
    <location>
        <begin position="792"/>
        <end position="830"/>
    </location>
</feature>
<dbReference type="InterPro" id="IPR000219">
    <property type="entry name" value="DH_dom"/>
</dbReference>
<dbReference type="GO" id="GO:0005509">
    <property type="term" value="F:calcium ion binding"/>
    <property type="evidence" value="ECO:0007669"/>
    <property type="project" value="InterPro"/>
</dbReference>
<feature type="domain" description="DH" evidence="10">
    <location>
        <begin position="1753"/>
        <end position="1935"/>
    </location>
</feature>
<feature type="compositionally biased region" description="Polar residues" evidence="7">
    <location>
        <begin position="1551"/>
        <end position="1564"/>
    </location>
</feature>
<feature type="compositionally biased region" description="Low complexity" evidence="7">
    <location>
        <begin position="603"/>
        <end position="627"/>
    </location>
</feature>
<feature type="compositionally biased region" description="Basic and acidic residues" evidence="7">
    <location>
        <begin position="507"/>
        <end position="600"/>
    </location>
</feature>
<dbReference type="OrthoDB" id="1716625at2759"/>
<dbReference type="SUPFAM" id="SSF47473">
    <property type="entry name" value="EF-hand"/>
    <property type="match status" value="1"/>
</dbReference>
<reference evidence="14" key="1">
    <citation type="submission" date="2020-11" db="EMBL/GenBank/DDBJ databases">
        <authorList>
            <consortium name="DOE Joint Genome Institute"/>
            <person name="Ahrendt S."/>
            <person name="Riley R."/>
            <person name="Andreopoulos W."/>
            <person name="Labutti K."/>
            <person name="Pangilinan J."/>
            <person name="Ruiz-Duenas F.J."/>
            <person name="Barrasa J.M."/>
            <person name="Sanchez-Garcia M."/>
            <person name="Camarero S."/>
            <person name="Miyauchi S."/>
            <person name="Serrano A."/>
            <person name="Linde D."/>
            <person name="Babiker R."/>
            <person name="Drula E."/>
            <person name="Ayuso-Fernandez I."/>
            <person name="Pacheco R."/>
            <person name="Padilla G."/>
            <person name="Ferreira P."/>
            <person name="Barriuso J."/>
            <person name="Kellner H."/>
            <person name="Castanera R."/>
            <person name="Alfaro M."/>
            <person name="Ramirez L."/>
            <person name="Pisabarro A.G."/>
            <person name="Kuo A."/>
            <person name="Tritt A."/>
            <person name="Lipzen A."/>
            <person name="He G."/>
            <person name="Yan M."/>
            <person name="Ng V."/>
            <person name="Cullen D."/>
            <person name="Martin F."/>
            <person name="Rosso M.-N."/>
            <person name="Henrissat B."/>
            <person name="Hibbett D."/>
            <person name="Martinez A.T."/>
            <person name="Grigoriev I.V."/>
        </authorList>
    </citation>
    <scope>NUCLEOTIDE SEQUENCE</scope>
    <source>
        <strain evidence="14">MF-IS2</strain>
    </source>
</reference>
<evidence type="ECO:0000259" key="12">
    <source>
        <dbReference type="PROSITE" id="PS50222"/>
    </source>
</evidence>
<dbReference type="PROSITE" id="PS51082">
    <property type="entry name" value="WH2"/>
    <property type="match status" value="1"/>
</dbReference>
<dbReference type="Pfam" id="PF12763">
    <property type="entry name" value="EH"/>
    <property type="match status" value="1"/>
</dbReference>
<dbReference type="GO" id="GO:0035556">
    <property type="term" value="P:intracellular signal transduction"/>
    <property type="evidence" value="ECO:0007669"/>
    <property type="project" value="InterPro"/>
</dbReference>
<evidence type="ECO:0000313" key="14">
    <source>
        <dbReference type="EMBL" id="KAF9447161.1"/>
    </source>
</evidence>
<dbReference type="SUPFAM" id="SSF50729">
    <property type="entry name" value="PH domain-like"/>
    <property type="match status" value="1"/>
</dbReference>
<evidence type="ECO:0000256" key="2">
    <source>
        <dbReference type="ARBA" id="ARBA00015110"/>
    </source>
</evidence>
<evidence type="ECO:0000259" key="8">
    <source>
        <dbReference type="PROSITE" id="PS50002"/>
    </source>
</evidence>
<feature type="compositionally biased region" description="Low complexity" evidence="7">
    <location>
        <begin position="998"/>
        <end position="1023"/>
    </location>
</feature>
<dbReference type="Proteomes" id="UP000807342">
    <property type="component" value="Unassembled WGS sequence"/>
</dbReference>
<evidence type="ECO:0000256" key="7">
    <source>
        <dbReference type="SAM" id="MobiDB-lite"/>
    </source>
</evidence>
<evidence type="ECO:0000313" key="15">
    <source>
        <dbReference type="Proteomes" id="UP000807342"/>
    </source>
</evidence>
<feature type="compositionally biased region" description="Pro residues" evidence="7">
    <location>
        <begin position="1110"/>
        <end position="1121"/>
    </location>
</feature>
<dbReference type="InterPro" id="IPR001331">
    <property type="entry name" value="GDS_CDC24_CS"/>
</dbReference>
<proteinExistence type="predicted"/>
<dbReference type="CDD" id="cd00160">
    <property type="entry name" value="RhoGEF"/>
    <property type="match status" value="1"/>
</dbReference>
<dbReference type="PROSITE" id="PS50010">
    <property type="entry name" value="DH_2"/>
    <property type="match status" value="1"/>
</dbReference>
<feature type="compositionally biased region" description="Basic and acidic residues" evidence="7">
    <location>
        <begin position="1439"/>
        <end position="1452"/>
    </location>
</feature>
<evidence type="ECO:0000259" key="9">
    <source>
        <dbReference type="PROSITE" id="PS50003"/>
    </source>
</evidence>
<feature type="compositionally biased region" description="Basic and acidic residues" evidence="7">
    <location>
        <begin position="399"/>
        <end position="411"/>
    </location>
</feature>
<dbReference type="InterPro" id="IPR000261">
    <property type="entry name" value="EH_dom"/>
</dbReference>
<feature type="domain" description="EF-hand" evidence="12">
    <location>
        <begin position="273"/>
        <end position="308"/>
    </location>
</feature>
<dbReference type="PRINTS" id="PR00499">
    <property type="entry name" value="P67PHOX"/>
</dbReference>
<dbReference type="InterPro" id="IPR035899">
    <property type="entry name" value="DBL_dom_sf"/>
</dbReference>
<dbReference type="InterPro" id="IPR001849">
    <property type="entry name" value="PH_domain"/>
</dbReference>